<name>A0A091D798_FUKDA</name>
<evidence type="ECO:0000256" key="11">
    <source>
        <dbReference type="ARBA" id="ARBA00023069"/>
    </source>
</evidence>
<dbReference type="SUPFAM" id="SSF49899">
    <property type="entry name" value="Concanavalin A-like lectins/glucanases"/>
    <property type="match status" value="1"/>
</dbReference>
<keyword evidence="11" id="KW-0969">Cilium</keyword>
<evidence type="ECO:0000256" key="16">
    <source>
        <dbReference type="ARBA" id="ARBA00025341"/>
    </source>
</evidence>
<feature type="domain" description="B30.2/SPRY" evidence="19">
    <location>
        <begin position="199"/>
        <end position="371"/>
    </location>
</feature>
<proteinExistence type="inferred from homology"/>
<dbReference type="FunFam" id="1.20.1520.10:FF:000002">
    <property type="entry name" value="ADP-ribosylation factor-like protein 2-binding protein isoform X1"/>
    <property type="match status" value="1"/>
</dbReference>
<keyword evidence="9" id="KW-0863">Zinc-finger</keyword>
<dbReference type="PROSITE" id="PS50188">
    <property type="entry name" value="B302_SPRY"/>
    <property type="match status" value="1"/>
</dbReference>
<dbReference type="STRING" id="885580.ENSFDAP00000002758"/>
<dbReference type="AlphaFoldDB" id="A0A091D798"/>
<evidence type="ECO:0000256" key="1">
    <source>
        <dbReference type="ARBA" id="ARBA00004120"/>
    </source>
</evidence>
<dbReference type="GO" id="GO:0004842">
    <property type="term" value="F:ubiquitin-protein transferase activity"/>
    <property type="evidence" value="ECO:0007669"/>
    <property type="project" value="InterPro"/>
</dbReference>
<evidence type="ECO:0000313" key="20">
    <source>
        <dbReference type="EMBL" id="KFO26957.1"/>
    </source>
</evidence>
<dbReference type="InterPro" id="IPR045129">
    <property type="entry name" value="RNF123/RKP/RSPRY1"/>
</dbReference>
<keyword evidence="21" id="KW-1185">Reference proteome</keyword>
<dbReference type="GO" id="GO:0005634">
    <property type="term" value="C:nucleus"/>
    <property type="evidence" value="ECO:0007669"/>
    <property type="project" value="UniProtKB-SubCell"/>
</dbReference>
<dbReference type="PANTHER" id="PTHR13363">
    <property type="entry name" value="RING FINGER AND SRY DOMAIN-CONTAINING"/>
    <property type="match status" value="1"/>
</dbReference>
<evidence type="ECO:0000256" key="3">
    <source>
        <dbReference type="ARBA" id="ARBA00004300"/>
    </source>
</evidence>
<dbReference type="Pfam" id="PF11527">
    <property type="entry name" value="ARL2_Bind_BART"/>
    <property type="match status" value="1"/>
</dbReference>
<keyword evidence="12" id="KW-0496">Mitochondrion</keyword>
<evidence type="ECO:0000256" key="17">
    <source>
        <dbReference type="ARBA" id="ARBA00081183"/>
    </source>
</evidence>
<keyword evidence="8" id="KW-0479">Metal-binding</keyword>
<gene>
    <name evidence="20" type="ORF">H920_11640</name>
</gene>
<evidence type="ECO:0000256" key="12">
    <source>
        <dbReference type="ARBA" id="ARBA00023128"/>
    </source>
</evidence>
<organism evidence="20 21">
    <name type="scientific">Fukomys damarensis</name>
    <name type="common">Damaraland mole rat</name>
    <name type="synonym">Cryptomys damarensis</name>
    <dbReference type="NCBI Taxonomy" id="885580"/>
    <lineage>
        <taxon>Eukaryota</taxon>
        <taxon>Metazoa</taxon>
        <taxon>Chordata</taxon>
        <taxon>Craniata</taxon>
        <taxon>Vertebrata</taxon>
        <taxon>Euteleostomi</taxon>
        <taxon>Mammalia</taxon>
        <taxon>Eutheria</taxon>
        <taxon>Euarchontoglires</taxon>
        <taxon>Glires</taxon>
        <taxon>Rodentia</taxon>
        <taxon>Hystricomorpha</taxon>
        <taxon>Bathyergidae</taxon>
        <taxon>Fukomys</taxon>
    </lineage>
</organism>
<evidence type="ECO:0000256" key="8">
    <source>
        <dbReference type="ARBA" id="ARBA00022723"/>
    </source>
</evidence>
<keyword evidence="10" id="KW-0862">Zinc</keyword>
<dbReference type="Gene3D" id="1.20.1520.10">
    <property type="entry name" value="ADP-ribosylation factor-like 2-binding protein, domain"/>
    <property type="match status" value="1"/>
</dbReference>
<dbReference type="InterPro" id="IPR035774">
    <property type="entry name" value="SPRY_RSPRY1"/>
</dbReference>
<dbReference type="PANTHER" id="PTHR13363:SF6">
    <property type="entry name" value="RING FINGER AND SPRY DOMAIN-CONTAINING PROTEIN 1"/>
    <property type="match status" value="1"/>
</dbReference>
<keyword evidence="7" id="KW-0963">Cytoplasm</keyword>
<dbReference type="InterPro" id="IPR001870">
    <property type="entry name" value="B30.2/SPRY"/>
</dbReference>
<dbReference type="Gene3D" id="2.60.120.920">
    <property type="match status" value="1"/>
</dbReference>
<feature type="compositionally biased region" description="Basic residues" evidence="18">
    <location>
        <begin position="44"/>
        <end position="58"/>
    </location>
</feature>
<keyword evidence="13" id="KW-0206">Cytoskeleton</keyword>
<evidence type="ECO:0000256" key="4">
    <source>
        <dbReference type="ARBA" id="ARBA00004569"/>
    </source>
</evidence>
<dbReference type="SMART" id="SM00449">
    <property type="entry name" value="SPRY"/>
    <property type="match status" value="1"/>
</dbReference>
<evidence type="ECO:0000256" key="18">
    <source>
        <dbReference type="SAM" id="MobiDB-lite"/>
    </source>
</evidence>
<evidence type="ECO:0000256" key="2">
    <source>
        <dbReference type="ARBA" id="ARBA00004123"/>
    </source>
</evidence>
<keyword evidence="14" id="KW-0539">Nucleus</keyword>
<dbReference type="InterPro" id="IPR003877">
    <property type="entry name" value="SPRY_dom"/>
</dbReference>
<protein>
    <recommendedName>
        <fullName evidence="6">ADP-ribosylation factor-like protein 2-binding protein</fullName>
    </recommendedName>
    <alternativeName>
        <fullName evidence="17">Binder of ARF2 protein 1</fullName>
    </alternativeName>
</protein>
<dbReference type="InterPro" id="IPR043136">
    <property type="entry name" value="B30.2/SPRY_sf"/>
</dbReference>
<dbReference type="GO" id="GO:0005758">
    <property type="term" value="C:mitochondrial intermembrane space"/>
    <property type="evidence" value="ECO:0007669"/>
    <property type="project" value="UniProtKB-SubCell"/>
</dbReference>
<dbReference type="InterPro" id="IPR042541">
    <property type="entry name" value="BART_sf"/>
</dbReference>
<comment type="subcellular location">
    <subcellularLocation>
        <location evidence="1">Cytoplasm</location>
        <location evidence="1">Cytoskeleton</location>
        <location evidence="1">Cilium basal body</location>
    </subcellularLocation>
    <subcellularLocation>
        <location evidence="3">Cytoplasm</location>
        <location evidence="3">Cytoskeleton</location>
        <location evidence="3">Microtubule organizing center</location>
        <location evidence="3">Centrosome</location>
    </subcellularLocation>
    <subcellularLocation>
        <location evidence="4">Mitochondrion intermembrane space</location>
    </subcellularLocation>
    <subcellularLocation>
        <location evidence="2">Nucleus</location>
    </subcellularLocation>
</comment>
<evidence type="ECO:0000256" key="7">
    <source>
        <dbReference type="ARBA" id="ARBA00022490"/>
    </source>
</evidence>
<keyword evidence="15" id="KW-0966">Cell projection</keyword>
<dbReference type="InterPro" id="IPR023379">
    <property type="entry name" value="BART_dom"/>
</dbReference>
<dbReference type="GO" id="GO:0051603">
    <property type="term" value="P:proteolysis involved in protein catabolic process"/>
    <property type="evidence" value="ECO:0007669"/>
    <property type="project" value="TreeGrafter"/>
</dbReference>
<evidence type="ECO:0000259" key="19">
    <source>
        <dbReference type="PROSITE" id="PS50188"/>
    </source>
</evidence>
<feature type="compositionally biased region" description="Polar residues" evidence="18">
    <location>
        <begin position="19"/>
        <end position="29"/>
    </location>
</feature>
<evidence type="ECO:0000256" key="15">
    <source>
        <dbReference type="ARBA" id="ARBA00023273"/>
    </source>
</evidence>
<dbReference type="InterPro" id="IPR013320">
    <property type="entry name" value="ConA-like_dom_sf"/>
</dbReference>
<comment type="function">
    <text evidence="16">Together with ARL2, plays a role in the nuclear translocation, retention and transcriptional activity of STAT3. May play a role as an effector of ARL2.</text>
</comment>
<dbReference type="GO" id="GO:0005813">
    <property type="term" value="C:centrosome"/>
    <property type="evidence" value="ECO:0007669"/>
    <property type="project" value="UniProtKB-SubCell"/>
</dbReference>
<dbReference type="eggNOG" id="ENOG502RYJD">
    <property type="taxonomic scope" value="Eukaryota"/>
</dbReference>
<evidence type="ECO:0000256" key="13">
    <source>
        <dbReference type="ARBA" id="ARBA00023212"/>
    </source>
</evidence>
<feature type="region of interest" description="Disordered" evidence="18">
    <location>
        <begin position="1"/>
        <end position="60"/>
    </location>
</feature>
<reference evidence="20 21" key="1">
    <citation type="submission" date="2013-11" db="EMBL/GenBank/DDBJ databases">
        <title>The Damaraland mole rat (Fukomys damarensis) genome and evolution of African mole rats.</title>
        <authorList>
            <person name="Gladyshev V.N."/>
            <person name="Fang X."/>
        </authorList>
    </citation>
    <scope>NUCLEOTIDE SEQUENCE [LARGE SCALE GENOMIC DNA]</scope>
    <source>
        <tissue evidence="20">Liver</tissue>
    </source>
</reference>
<evidence type="ECO:0000256" key="14">
    <source>
        <dbReference type="ARBA" id="ARBA00023242"/>
    </source>
</evidence>
<evidence type="ECO:0000256" key="5">
    <source>
        <dbReference type="ARBA" id="ARBA00009880"/>
    </source>
</evidence>
<sequence length="583" mass="66267">MGNSCICRDDSGAEDSVDTHQQQSENNAVPTADMRSQPRDPVRPPRRGRGPHEPRRKKQNVDGLVLDTLAVIRTLVDNDQEPPYSMITLHEMAETDEGWLDVVQSLIRVIPLEDPLGPAVITLLLDECPLPTKKLQSHPTVMLFALIALEKFAQTSENKLTISESSISDRLVTLESWADEPDYLKRQVGFCAQWSLDNLFLKEGRQLTYEKVDLISIRAMLNSNDVSEYLKISPHGLEARCDASSFESVRCTFCVDAGVWYYEVTVVTSGVMQIGWATRDSKFLNHEGYGIGDDEYSCAYDGCRQLIWYNARRDTVGFLLDLNEKQMIFFLNGNQLPPEKQVFSSTVSGFFAAASFMSYQQCEFNFGAKPFKYPPSMKFSTFNDYAFLTAEEKIILPRHRRLALLKQVSIRENCCSLCCDEVADTQLKPCGHSSSASDAEFDAVVGYLEDIIMDHEFQLLQRNFMDKYYQEFEDTEENKLIYTLIFNEYISLVEKYIEEQLLERIPGFSMAAFTTTLQHHKDEVAGDIFDMLLTFTDFLAFKEMFLDYRAEKEGRGLDLSSGLVVTSLCKSSAVPASQNNLRH</sequence>
<dbReference type="CDD" id="cd12883">
    <property type="entry name" value="SPRY_RING"/>
    <property type="match status" value="1"/>
</dbReference>
<evidence type="ECO:0000256" key="9">
    <source>
        <dbReference type="ARBA" id="ARBA00022771"/>
    </source>
</evidence>
<accession>A0A091D798</accession>
<dbReference type="GO" id="GO:0008270">
    <property type="term" value="F:zinc ion binding"/>
    <property type="evidence" value="ECO:0007669"/>
    <property type="project" value="UniProtKB-KW"/>
</dbReference>
<evidence type="ECO:0000256" key="6">
    <source>
        <dbReference type="ARBA" id="ARBA00014849"/>
    </source>
</evidence>
<evidence type="ECO:0000313" key="21">
    <source>
        <dbReference type="Proteomes" id="UP000028990"/>
    </source>
</evidence>
<dbReference type="Pfam" id="PF00622">
    <property type="entry name" value="SPRY"/>
    <property type="match status" value="1"/>
</dbReference>
<comment type="similarity">
    <text evidence="5">Belongs to the ARL2BP family.</text>
</comment>
<dbReference type="Proteomes" id="UP000028990">
    <property type="component" value="Unassembled WGS sequence"/>
</dbReference>
<evidence type="ECO:0000256" key="10">
    <source>
        <dbReference type="ARBA" id="ARBA00022833"/>
    </source>
</evidence>
<dbReference type="EMBL" id="KN123050">
    <property type="protein sequence ID" value="KFO26957.1"/>
    <property type="molecule type" value="Genomic_DNA"/>
</dbReference>